<evidence type="ECO:0000313" key="3">
    <source>
        <dbReference type="Proteomes" id="UP001304243"/>
    </source>
</evidence>
<proteinExistence type="predicted"/>
<dbReference type="GeneID" id="89954187"/>
<dbReference type="EMBL" id="JASEJX010000014">
    <property type="protein sequence ID" value="KAK4515551.1"/>
    <property type="molecule type" value="Genomic_DNA"/>
</dbReference>
<sequence length="179" mass="19858">MEQRNELPKHMPVDMALAPDQKPYEHTHVIHTSKPTSEENRLAQHSLSPEKLGVVGYVKDVAGFVKDVVHERRSARRSSASSVTSASDKPLIEQETAAGTGEEKQRRRSSAEHVLQQQQKEQQQQKQQQQHPSGLAGAVTGLFPGVGNSNENAAGCTHADDLRNQMMHINSEENNRKIL</sequence>
<feature type="region of interest" description="Disordered" evidence="1">
    <location>
        <begin position="70"/>
        <end position="156"/>
    </location>
</feature>
<evidence type="ECO:0000313" key="2">
    <source>
        <dbReference type="EMBL" id="KAK4515551.1"/>
    </source>
</evidence>
<feature type="compositionally biased region" description="Low complexity" evidence="1">
    <location>
        <begin position="77"/>
        <end position="87"/>
    </location>
</feature>
<keyword evidence="3" id="KW-1185">Reference proteome</keyword>
<organism evidence="2 3">
    <name type="scientific">Mucor velutinosus</name>
    <dbReference type="NCBI Taxonomy" id="708070"/>
    <lineage>
        <taxon>Eukaryota</taxon>
        <taxon>Fungi</taxon>
        <taxon>Fungi incertae sedis</taxon>
        <taxon>Mucoromycota</taxon>
        <taxon>Mucoromycotina</taxon>
        <taxon>Mucoromycetes</taxon>
        <taxon>Mucorales</taxon>
        <taxon>Mucorineae</taxon>
        <taxon>Mucoraceae</taxon>
        <taxon>Mucor</taxon>
    </lineage>
</organism>
<comment type="caution">
    <text evidence="2">The sequence shown here is derived from an EMBL/GenBank/DDBJ whole genome shotgun (WGS) entry which is preliminary data.</text>
</comment>
<dbReference type="AlphaFoldDB" id="A0AAN7DDR1"/>
<evidence type="ECO:0000256" key="1">
    <source>
        <dbReference type="SAM" id="MobiDB-lite"/>
    </source>
</evidence>
<reference evidence="2 3" key="1">
    <citation type="submission" date="2022-11" db="EMBL/GenBank/DDBJ databases">
        <title>Mucor velutinosus strain NIH1002 WGS.</title>
        <authorList>
            <person name="Subramanian P."/>
            <person name="Mullikin J.C."/>
            <person name="Segre J.A."/>
            <person name="Zelazny A.M."/>
        </authorList>
    </citation>
    <scope>NUCLEOTIDE SEQUENCE [LARGE SCALE GENOMIC DNA]</scope>
    <source>
        <strain evidence="2 3">NIH1002</strain>
    </source>
</reference>
<name>A0AAN7DDR1_9FUNG</name>
<feature type="compositionally biased region" description="Low complexity" evidence="1">
    <location>
        <begin position="116"/>
        <end position="130"/>
    </location>
</feature>
<dbReference type="Proteomes" id="UP001304243">
    <property type="component" value="Unassembled WGS sequence"/>
</dbReference>
<gene>
    <name evidence="2" type="primary">ERV29_2</name>
    <name evidence="2" type="ORF">ATC70_010501</name>
</gene>
<feature type="region of interest" description="Disordered" evidence="1">
    <location>
        <begin position="21"/>
        <end position="47"/>
    </location>
</feature>
<protein>
    <submittedName>
        <fullName evidence="2">ER-derived vesicles protein erv29</fullName>
    </submittedName>
</protein>
<accession>A0AAN7DDR1</accession>
<dbReference type="RefSeq" id="XP_064682217.1">
    <property type="nucleotide sequence ID" value="XM_064829715.1"/>
</dbReference>
<feature type="compositionally biased region" description="Basic and acidic residues" evidence="1">
    <location>
        <begin position="101"/>
        <end position="111"/>
    </location>
</feature>